<dbReference type="PANTHER" id="PTHR32552">
    <property type="entry name" value="FERRICHROME IRON RECEPTOR-RELATED"/>
    <property type="match status" value="1"/>
</dbReference>
<dbReference type="InterPro" id="IPR039426">
    <property type="entry name" value="TonB-dep_rcpt-like"/>
</dbReference>
<keyword evidence="3 8" id="KW-1134">Transmembrane beta strand</keyword>
<dbReference type="GO" id="GO:0015344">
    <property type="term" value="F:siderophore uptake transmembrane transporter activity"/>
    <property type="evidence" value="ECO:0007669"/>
    <property type="project" value="TreeGrafter"/>
</dbReference>
<evidence type="ECO:0000256" key="3">
    <source>
        <dbReference type="ARBA" id="ARBA00022452"/>
    </source>
</evidence>
<dbReference type="Proteomes" id="UP000434554">
    <property type="component" value="Unassembled WGS sequence"/>
</dbReference>
<dbReference type="RefSeq" id="WP_127007560.1">
    <property type="nucleotide sequence ID" value="NZ_RQUZ01000004.1"/>
</dbReference>
<proteinExistence type="inferred from homology"/>
<comment type="caution">
    <text evidence="13">The sequence shown here is derived from an EMBL/GenBank/DDBJ whole genome shotgun (WGS) entry which is preliminary data.</text>
</comment>
<dbReference type="InterPro" id="IPR036942">
    <property type="entry name" value="Beta-barrel_TonB_sf"/>
</dbReference>
<dbReference type="Pfam" id="PF07715">
    <property type="entry name" value="Plug"/>
    <property type="match status" value="1"/>
</dbReference>
<protein>
    <submittedName>
        <fullName evidence="13">TonB-dependent receptor</fullName>
    </submittedName>
</protein>
<keyword evidence="7 8" id="KW-0998">Cell outer membrane</keyword>
<evidence type="ECO:0000313" key="13">
    <source>
        <dbReference type="EMBL" id="KAB1477940.1"/>
    </source>
</evidence>
<name>A0A833CAU1_9FIRM</name>
<feature type="domain" description="TonB-dependent receptor plug" evidence="12">
    <location>
        <begin position="70"/>
        <end position="165"/>
    </location>
</feature>
<evidence type="ECO:0000259" key="11">
    <source>
        <dbReference type="Pfam" id="PF00593"/>
    </source>
</evidence>
<evidence type="ECO:0000313" key="14">
    <source>
        <dbReference type="Proteomes" id="UP000434554"/>
    </source>
</evidence>
<evidence type="ECO:0000256" key="4">
    <source>
        <dbReference type="ARBA" id="ARBA00022692"/>
    </source>
</evidence>
<feature type="domain" description="TonB-dependent receptor-like beta-barrel" evidence="11">
    <location>
        <begin position="269"/>
        <end position="699"/>
    </location>
</feature>
<evidence type="ECO:0000256" key="8">
    <source>
        <dbReference type="PROSITE-ProRule" id="PRU01360"/>
    </source>
</evidence>
<reference evidence="13 14" key="1">
    <citation type="submission" date="2019-09" db="EMBL/GenBank/DDBJ databases">
        <title>Draft genome sequence of 3 type strains from the CCUG.</title>
        <authorList>
            <person name="Pineiro-Iglesias B."/>
            <person name="Tunovic T."/>
            <person name="Unosson C."/>
            <person name="Inganas E."/>
            <person name="Ohlen M."/>
            <person name="Cardew S."/>
            <person name="Jensie-Markopoulos S."/>
            <person name="Salva-Serra F."/>
            <person name="Jaen-Luchoro D."/>
            <person name="Karlsson R."/>
            <person name="Svensson-Stadler L."/>
            <person name="Chun J."/>
            <person name="Moore E."/>
        </authorList>
    </citation>
    <scope>NUCLEOTIDE SEQUENCE [LARGE SCALE GENOMIC DNA]</scope>
    <source>
        <strain evidence="13 14">CCUG 65427</strain>
    </source>
</reference>
<dbReference type="Gene3D" id="2.40.170.20">
    <property type="entry name" value="TonB-dependent receptor, beta-barrel domain"/>
    <property type="match status" value="1"/>
</dbReference>
<evidence type="ECO:0000259" key="12">
    <source>
        <dbReference type="Pfam" id="PF07715"/>
    </source>
</evidence>
<accession>A0A833CAU1</accession>
<evidence type="ECO:0000256" key="10">
    <source>
        <dbReference type="SAM" id="SignalP"/>
    </source>
</evidence>
<comment type="similarity">
    <text evidence="8 9">Belongs to the TonB-dependent receptor family.</text>
</comment>
<dbReference type="AlphaFoldDB" id="A0A833CAU1"/>
<organism evidence="13 14">
    <name type="scientific">Veillonella seminalis</name>
    <dbReference type="NCBI Taxonomy" id="1502943"/>
    <lineage>
        <taxon>Bacteria</taxon>
        <taxon>Bacillati</taxon>
        <taxon>Bacillota</taxon>
        <taxon>Negativicutes</taxon>
        <taxon>Veillonellales</taxon>
        <taxon>Veillonellaceae</taxon>
        <taxon>Veillonella</taxon>
    </lineage>
</organism>
<keyword evidence="10" id="KW-0732">Signal</keyword>
<dbReference type="InterPro" id="IPR012910">
    <property type="entry name" value="Plug_dom"/>
</dbReference>
<dbReference type="InterPro" id="IPR000531">
    <property type="entry name" value="Beta-barrel_TonB"/>
</dbReference>
<evidence type="ECO:0000256" key="9">
    <source>
        <dbReference type="RuleBase" id="RU003357"/>
    </source>
</evidence>
<feature type="chain" id="PRO_5032898368" evidence="10">
    <location>
        <begin position="28"/>
        <end position="730"/>
    </location>
</feature>
<dbReference type="Gene3D" id="2.170.130.10">
    <property type="entry name" value="TonB-dependent receptor, plug domain"/>
    <property type="match status" value="1"/>
</dbReference>
<keyword evidence="6 8" id="KW-0472">Membrane</keyword>
<keyword evidence="4 8" id="KW-0812">Transmembrane</keyword>
<dbReference type="PROSITE" id="PS52016">
    <property type="entry name" value="TONB_DEPENDENT_REC_3"/>
    <property type="match status" value="1"/>
</dbReference>
<sequence length="730" mass="80569">MKKTIHKSVSGLLALGFIGSIMPTAIAAESDSPLDTVYVIASKNSNNEDALPGGLVNENAKLGILGKQSLMDIPYSEMSMTEKMLKKFDDPTQPLANVLLNNPSIRTSTTSPMYTDFSMRGINMNGNHMMLNGVPSLFYQFNGPITHYIDRIDITSGPNAAVNGVSMSNNGTNSGATPAPGTINIVTKRATDKPKVSYTQTFSGRSNLGEFIDIGRRFGNNNEWGVRVMGEYMTGELSLKGAEKNEKNIFLNLDRQGKTSFTNLFIGHFDLRINEGQRWFTYGGNGTELPSAPDSNIPYDYKGTTKWMHGWMYTFNHEKQINKDVSWFTNIGHSLRSGNKYNSSSALSFDEKGNFLSSNVANAQNESGLNTYFQTGIRGNFETGVVKHQASIAIDRSWAKYWNDSNNGTRGTIGGNIYTGTIYSPNFAIPALRYAKLSWNEINTGVTIADSLSYGKWDVLLAASHKHENFQNKLRTGQDIKNDDWLPTFGVTYKPNNDIAIYASQTESLSRGAVVVNGSRIYDNAGDTLAPSTSKQREIGIKYNFENIFTTLAYFDIDTESLIDKELDNGLYHRVADGRDNYKGWEWTVNGQPADKWTVTGGLLYMNGKREKTNGGTADGKFINGAAKWSGVIGATYAPNEQWNIISRLNWVGEAFIDNSKSPTGATRIPSYAVLDLGVDYSTVISDVPVTFKAMVYNVTNRDYWIGRGSSTTFGLSMPRTFMLSATVEI</sequence>
<feature type="signal peptide" evidence="10">
    <location>
        <begin position="1"/>
        <end position="27"/>
    </location>
</feature>
<dbReference type="Pfam" id="PF00593">
    <property type="entry name" value="TonB_dep_Rec_b-barrel"/>
    <property type="match status" value="1"/>
</dbReference>
<dbReference type="SUPFAM" id="SSF56935">
    <property type="entry name" value="Porins"/>
    <property type="match status" value="1"/>
</dbReference>
<dbReference type="GO" id="GO:0009279">
    <property type="term" value="C:cell outer membrane"/>
    <property type="evidence" value="ECO:0007669"/>
    <property type="project" value="UniProtKB-SubCell"/>
</dbReference>
<keyword evidence="13" id="KW-0675">Receptor</keyword>
<dbReference type="EMBL" id="WBKH01000007">
    <property type="protein sequence ID" value="KAB1477940.1"/>
    <property type="molecule type" value="Genomic_DNA"/>
</dbReference>
<keyword evidence="2 8" id="KW-0813">Transport</keyword>
<evidence type="ECO:0000256" key="6">
    <source>
        <dbReference type="ARBA" id="ARBA00023136"/>
    </source>
</evidence>
<evidence type="ECO:0000256" key="7">
    <source>
        <dbReference type="ARBA" id="ARBA00023237"/>
    </source>
</evidence>
<keyword evidence="5 9" id="KW-0798">TonB box</keyword>
<dbReference type="GeneID" id="83054740"/>
<gene>
    <name evidence="13" type="ORF">F8R14_07610</name>
</gene>
<evidence type="ECO:0000256" key="5">
    <source>
        <dbReference type="ARBA" id="ARBA00023077"/>
    </source>
</evidence>
<evidence type="ECO:0000256" key="2">
    <source>
        <dbReference type="ARBA" id="ARBA00022448"/>
    </source>
</evidence>
<evidence type="ECO:0000256" key="1">
    <source>
        <dbReference type="ARBA" id="ARBA00004571"/>
    </source>
</evidence>
<dbReference type="InterPro" id="IPR037066">
    <property type="entry name" value="Plug_dom_sf"/>
</dbReference>
<comment type="subcellular location">
    <subcellularLocation>
        <location evidence="1 8">Cell outer membrane</location>
        <topology evidence="1 8">Multi-pass membrane protein</topology>
    </subcellularLocation>
</comment>
<dbReference type="PANTHER" id="PTHR32552:SF82">
    <property type="entry name" value="FCUA PROTEIN"/>
    <property type="match status" value="1"/>
</dbReference>